<dbReference type="VEuPathDB" id="VectorBase:GAUT020640"/>
<dbReference type="EnsemblMetazoa" id="GAUT020640-RA">
    <property type="protein sequence ID" value="GAUT020640-PA"/>
    <property type="gene ID" value="GAUT020640"/>
</dbReference>
<dbReference type="GO" id="GO:0005778">
    <property type="term" value="C:peroxisomal membrane"/>
    <property type="evidence" value="ECO:0007669"/>
    <property type="project" value="UniProtKB-SubCell"/>
</dbReference>
<dbReference type="PANTHER" id="PTHR12652">
    <property type="entry name" value="PEROXISOMAL BIOGENESIS FACTOR 11"/>
    <property type="match status" value="1"/>
</dbReference>
<organism evidence="5 6">
    <name type="scientific">Glossina austeni</name>
    <name type="common">Savannah tsetse fly</name>
    <dbReference type="NCBI Taxonomy" id="7395"/>
    <lineage>
        <taxon>Eukaryota</taxon>
        <taxon>Metazoa</taxon>
        <taxon>Ecdysozoa</taxon>
        <taxon>Arthropoda</taxon>
        <taxon>Hexapoda</taxon>
        <taxon>Insecta</taxon>
        <taxon>Pterygota</taxon>
        <taxon>Neoptera</taxon>
        <taxon>Endopterygota</taxon>
        <taxon>Diptera</taxon>
        <taxon>Brachycera</taxon>
        <taxon>Muscomorpha</taxon>
        <taxon>Hippoboscoidea</taxon>
        <taxon>Glossinidae</taxon>
        <taxon>Glossina</taxon>
    </lineage>
</organism>
<keyword evidence="2" id="KW-0472">Membrane</keyword>
<comment type="subcellular location">
    <subcellularLocation>
        <location evidence="4">Peroxisome membrane</location>
    </subcellularLocation>
</comment>
<dbReference type="Proteomes" id="UP000078200">
    <property type="component" value="Unassembled WGS sequence"/>
</dbReference>
<evidence type="ECO:0008006" key="7">
    <source>
        <dbReference type="Google" id="ProtNLM"/>
    </source>
</evidence>
<proteinExistence type="predicted"/>
<protein>
    <recommendedName>
        <fullName evidence="7">Peroxisomal membrane protein 11B</fullName>
    </recommendedName>
</protein>
<dbReference type="PANTHER" id="PTHR12652:SF50">
    <property type="entry name" value="PEROXIN 11"/>
    <property type="match status" value="1"/>
</dbReference>
<name>A0A1A9UZC1_GLOAU</name>
<dbReference type="STRING" id="7395.A0A1A9UZC1"/>
<evidence type="ECO:0000256" key="2">
    <source>
        <dbReference type="ARBA" id="ARBA00023136"/>
    </source>
</evidence>
<evidence type="ECO:0000256" key="4">
    <source>
        <dbReference type="ARBA" id="ARBA00046271"/>
    </source>
</evidence>
<evidence type="ECO:0000313" key="5">
    <source>
        <dbReference type="EnsemblMetazoa" id="GAUT020640-PA"/>
    </source>
</evidence>
<sequence length="243" mass="27789">MNMDKWIQLNSQTIGRDKIARLIQYASRALWDSLESSDLHPAMVENFKSLEYILSTFRKLLRFGKCLDIFYASLRTVHHPDLTIRITLTMGKLSQALFLFADHFMFLARTGLFKNLNANRWSTFANKYWLLSIIMNLCRDMYEIHRLFDLHKASIKSGLSRSIPSRVESSKDISRLALHSYSLLLTHKDVLVDVVKNICDFFIPLTALGYTRITPRTIGLLGTFSSLAGLIALVEPTAKLSPT</sequence>
<keyword evidence="1" id="KW-0962">Peroxisome biogenesis</keyword>
<dbReference type="AlphaFoldDB" id="A0A1A9UZC1"/>
<dbReference type="GO" id="GO:0016559">
    <property type="term" value="P:peroxisome fission"/>
    <property type="evidence" value="ECO:0007669"/>
    <property type="project" value="InterPro"/>
</dbReference>
<evidence type="ECO:0000256" key="3">
    <source>
        <dbReference type="ARBA" id="ARBA00023140"/>
    </source>
</evidence>
<keyword evidence="3" id="KW-0576">Peroxisome</keyword>
<keyword evidence="6" id="KW-1185">Reference proteome</keyword>
<reference evidence="5" key="1">
    <citation type="submission" date="2020-05" db="UniProtKB">
        <authorList>
            <consortium name="EnsemblMetazoa"/>
        </authorList>
    </citation>
    <scope>IDENTIFICATION</scope>
    <source>
        <strain evidence="5">TTRI</strain>
    </source>
</reference>
<dbReference type="Pfam" id="PF05648">
    <property type="entry name" value="PEX11"/>
    <property type="match status" value="1"/>
</dbReference>
<evidence type="ECO:0000313" key="6">
    <source>
        <dbReference type="Proteomes" id="UP000078200"/>
    </source>
</evidence>
<accession>A0A1A9UZC1</accession>
<evidence type="ECO:0000256" key="1">
    <source>
        <dbReference type="ARBA" id="ARBA00022593"/>
    </source>
</evidence>
<dbReference type="InterPro" id="IPR008733">
    <property type="entry name" value="PEX11"/>
</dbReference>